<name>A0A5P8FLM3_9MICO</name>
<feature type="transmembrane region" description="Helical" evidence="2">
    <location>
        <begin position="1219"/>
        <end position="1240"/>
    </location>
</feature>
<feature type="domain" description="Alpha-(1-&gt;3)-arabinofuranosyltransferase N-terminal GT-C" evidence="3">
    <location>
        <begin position="37"/>
        <end position="696"/>
    </location>
</feature>
<feature type="transmembrane region" description="Helical" evidence="2">
    <location>
        <begin position="234"/>
        <end position="255"/>
    </location>
</feature>
<feature type="region of interest" description="Disordered" evidence="1">
    <location>
        <begin position="938"/>
        <end position="976"/>
    </location>
</feature>
<organism evidence="4 5">
    <name type="scientific">Janibacter melonis</name>
    <dbReference type="NCBI Taxonomy" id="262209"/>
    <lineage>
        <taxon>Bacteria</taxon>
        <taxon>Bacillati</taxon>
        <taxon>Actinomycetota</taxon>
        <taxon>Actinomycetes</taxon>
        <taxon>Micrococcales</taxon>
        <taxon>Intrasporangiaceae</taxon>
        <taxon>Janibacter</taxon>
    </lineage>
</organism>
<dbReference type="Proteomes" id="UP000271708">
    <property type="component" value="Chromosome"/>
</dbReference>
<proteinExistence type="predicted"/>
<feature type="region of interest" description="Disordered" evidence="1">
    <location>
        <begin position="680"/>
        <end position="717"/>
    </location>
</feature>
<dbReference type="InterPro" id="IPR021798">
    <property type="entry name" value="AftD_N"/>
</dbReference>
<dbReference type="Gene3D" id="2.60.120.260">
    <property type="entry name" value="Galactose-binding domain-like"/>
    <property type="match status" value="1"/>
</dbReference>
<feature type="transmembrane region" description="Helical" evidence="2">
    <location>
        <begin position="1339"/>
        <end position="1358"/>
    </location>
</feature>
<feature type="compositionally biased region" description="Low complexity" evidence="1">
    <location>
        <begin position="732"/>
        <end position="748"/>
    </location>
</feature>
<evidence type="ECO:0000259" key="3">
    <source>
        <dbReference type="Pfam" id="PF11847"/>
    </source>
</evidence>
<accession>A0A5P8FLM3</accession>
<dbReference type="SUPFAM" id="SSF49785">
    <property type="entry name" value="Galactose-binding domain-like"/>
    <property type="match status" value="1"/>
</dbReference>
<keyword evidence="2" id="KW-1133">Transmembrane helix</keyword>
<dbReference type="InterPro" id="IPR008979">
    <property type="entry name" value="Galactose-bd-like_sf"/>
</dbReference>
<evidence type="ECO:0000313" key="4">
    <source>
        <dbReference type="EMBL" id="QFQ30083.2"/>
    </source>
</evidence>
<feature type="transmembrane region" description="Helical" evidence="2">
    <location>
        <begin position="105"/>
        <end position="123"/>
    </location>
</feature>
<dbReference type="GO" id="GO:0016740">
    <property type="term" value="F:transferase activity"/>
    <property type="evidence" value="ECO:0007669"/>
    <property type="project" value="InterPro"/>
</dbReference>
<dbReference type="KEGG" id="jme:EEW87_006815"/>
<feature type="transmembrane region" description="Helical" evidence="2">
    <location>
        <begin position="130"/>
        <end position="147"/>
    </location>
</feature>
<evidence type="ECO:0000256" key="2">
    <source>
        <dbReference type="SAM" id="Phobius"/>
    </source>
</evidence>
<reference evidence="4 5" key="1">
    <citation type="submission" date="2019-09" db="EMBL/GenBank/DDBJ databases">
        <title>Complete Genome Sequence of Janibacter melonis M714 with both human health impact and industrial applications.</title>
        <authorList>
            <person name="Jin M."/>
            <person name="Zhao Q.R."/>
        </authorList>
    </citation>
    <scope>NUCLEOTIDE SEQUENCE [LARGE SCALE GENOMIC DNA]</scope>
    <source>
        <strain evidence="4 5">M714</strain>
    </source>
</reference>
<dbReference type="RefSeq" id="WP_148041563.1">
    <property type="nucleotide sequence ID" value="NZ_CP044548.2"/>
</dbReference>
<feature type="transmembrane region" description="Helical" evidence="2">
    <location>
        <begin position="305"/>
        <end position="329"/>
    </location>
</feature>
<sequence length="1381" mass="141507">MEPPARPAPAMSAAHDERVAVLRARWHRLLVVAGLALLPWLVAPGRVQPDTKLDLTVSPWRYLERSTHAWSTHNGVGELQNQAYGYLFPMGPVHGVLTSLGMPAWGVQRVWWALVLVVAVLGAERLLRRLGVPGTVPALLGGALYALSPRVLTMLSESSVELWPYALAPWLVLVVLPLADPAAGWPELRRSAVRTSALTVCLGGVNATVDLFALAPAALWVLAAARGRTRRRAAGLWLLAVLAGSAWWLAPLLVLGRYSYPFLDYIELAATTTGVTGAVNVLRGADHWLAYILTDADHPVWQSGWVLAQSAVAVVATCVLAGLALAGLLAHRAAPDVGRDADRDVAPDRDPVVAASRRWALVCLLLGVVVMAVGRTGTASGPLAPLVQDLLDGPAAPLRNVHKADLLVRLPLALGAALLAARVGSPAPGRRVLRQAGAVALTLAVVGSVLPVWQGRVADAWGYERIPLEVRQTAGDLDRAAQRDGGSTLVLPSARMAHLSWGRTNDEPLGALAESPVLVRAAAPLGHPGSTRLVDRVDRLASSGRAQPELASALRRLGVSRVVLRYDGAPDEPTSDPFAMEAALVASPGIEHVRTRGAGRTALTQWAVAPDPAVTQGVRSDPVGAVTVAAASPEGVLDLEATGVVRPGAPVVLAGDAGPLGRDPQLVTDTLRWQLYNAGRPAASATSPTVAQDDPRPGTTGARALPPGDVLGRATTRTWPGYRSVEVSSTGADPFAGARAPASAGPGALVDGDPTTTWVSDPDDPDPRVVLEPDRPLDGGATPVVVTVPDGPARPARLAVSIPGGGAAGYRDDVAVPATGRRVTLTVPSGGQRVEIAPQRAAGSSVVGLSEVDLGATPTYPWTRRAGTALTLPAAPGAEAALLTRDPRAAASTAQGEDPASLRRSVSGLDGDLAVTAWLRPRPGAALEHLLDRGWDLAGSTRGDQEDVGASLRSRPGAALDGDPQTRWQPDPGEDRPRLVVDLGSAQPVSQIRLGARLGGLVRVTTDTGAWLVPAQAGALDVPAGTTRRVELVFERSGEWVAPEVELVGPARSAAGPVTTACGQAGRVRVDGAAVDLEVTASPDQLIAGTVLPARTCPAAAPVARPEGIAVEAVAGEAFVPERVLLRTPGAQPGTTPTPARAVEGVSGEAEDRTITLGAGGDSVVTTDQGANRGWRATDAEGRVLRPVTVDGWRQGFVVPAGEAGAVRVNFVPSTTHRVGLAVGGVLAVVALLAGAASLLGGRRRSVSAAAADVSVAGPDPGRPMTDGRTTAGPAPVWGAPLLAALVGLLVAGPLGLLAAAAASLVPARARSAAVVTLLGVAGVALAVLGVAERQSLGALVAQLLGSAVLGLVSAGLLRPRATRPAPAAGAAGPDAPPPPR</sequence>
<feature type="region of interest" description="Disordered" evidence="1">
    <location>
        <begin position="732"/>
        <end position="767"/>
    </location>
</feature>
<keyword evidence="2" id="KW-0472">Membrane</keyword>
<gene>
    <name evidence="4" type="ORF">EEW87_006815</name>
</gene>
<evidence type="ECO:0000256" key="1">
    <source>
        <dbReference type="SAM" id="MobiDB-lite"/>
    </source>
</evidence>
<feature type="transmembrane region" description="Helical" evidence="2">
    <location>
        <begin position="359"/>
        <end position="377"/>
    </location>
</feature>
<feature type="transmembrane region" description="Helical" evidence="2">
    <location>
        <begin position="1312"/>
        <end position="1332"/>
    </location>
</feature>
<evidence type="ECO:0000313" key="5">
    <source>
        <dbReference type="Proteomes" id="UP000271708"/>
    </source>
</evidence>
<feature type="transmembrane region" description="Helical" evidence="2">
    <location>
        <begin position="1282"/>
        <end position="1306"/>
    </location>
</feature>
<feature type="transmembrane region" description="Helical" evidence="2">
    <location>
        <begin position="167"/>
        <end position="185"/>
    </location>
</feature>
<dbReference type="GeneID" id="59160865"/>
<dbReference type="Pfam" id="PF11847">
    <property type="entry name" value="GT-C_AftD"/>
    <property type="match status" value="1"/>
</dbReference>
<feature type="transmembrane region" description="Helical" evidence="2">
    <location>
        <begin position="26"/>
        <end position="43"/>
    </location>
</feature>
<keyword evidence="2" id="KW-0812">Transmembrane</keyword>
<protein>
    <submittedName>
        <fullName evidence="4">DUF3367 domain-containing protein</fullName>
    </submittedName>
</protein>
<dbReference type="EMBL" id="CP044548">
    <property type="protein sequence ID" value="QFQ30083.2"/>
    <property type="molecule type" value="Genomic_DNA"/>
</dbReference>